<name>A0ACD0NS87_9BASI</name>
<gene>
    <name evidence="1" type="ORF">IE53DRAFT_184209</name>
</gene>
<proteinExistence type="predicted"/>
<protein>
    <submittedName>
        <fullName evidence="1">Uncharacterized protein</fullName>
    </submittedName>
</protein>
<sequence length="197" mass="22976">MIPFITHRFSSLLSGLRQERRLGTQKKPPPSSLIIANFIWPNESDVQSRPLFISTQDTEGVPNKRSGKHDRESKHSCRISECDWFILTRFHFRSLSHLRGTRLRYEVGSLQSSGNDGDMEPQKEKKWKGKEEEEEEKEEEEKKRGQTLCVPSFVETVLMDWGLGRRKQKGHSLSLSRRDGSHHVFCPEEGDQGWRWI</sequence>
<evidence type="ECO:0000313" key="2">
    <source>
        <dbReference type="Proteomes" id="UP000245626"/>
    </source>
</evidence>
<evidence type="ECO:0000313" key="1">
    <source>
        <dbReference type="EMBL" id="PWN48664.1"/>
    </source>
</evidence>
<keyword evidence="2" id="KW-1185">Reference proteome</keyword>
<organism evidence="1 2">
    <name type="scientific">Violaceomyces palustris</name>
    <dbReference type="NCBI Taxonomy" id="1673888"/>
    <lineage>
        <taxon>Eukaryota</taxon>
        <taxon>Fungi</taxon>
        <taxon>Dikarya</taxon>
        <taxon>Basidiomycota</taxon>
        <taxon>Ustilaginomycotina</taxon>
        <taxon>Ustilaginomycetes</taxon>
        <taxon>Violaceomycetales</taxon>
        <taxon>Violaceomycetaceae</taxon>
        <taxon>Violaceomyces</taxon>
    </lineage>
</organism>
<accession>A0ACD0NS87</accession>
<dbReference type="Proteomes" id="UP000245626">
    <property type="component" value="Unassembled WGS sequence"/>
</dbReference>
<reference evidence="1 2" key="1">
    <citation type="journal article" date="2018" name="Mol. Biol. Evol.">
        <title>Broad Genomic Sampling Reveals a Smut Pathogenic Ancestry of the Fungal Clade Ustilaginomycotina.</title>
        <authorList>
            <person name="Kijpornyongpan T."/>
            <person name="Mondo S.J."/>
            <person name="Barry K."/>
            <person name="Sandor L."/>
            <person name="Lee J."/>
            <person name="Lipzen A."/>
            <person name="Pangilinan J."/>
            <person name="LaButti K."/>
            <person name="Hainaut M."/>
            <person name="Henrissat B."/>
            <person name="Grigoriev I.V."/>
            <person name="Spatafora J.W."/>
            <person name="Aime M.C."/>
        </authorList>
    </citation>
    <scope>NUCLEOTIDE SEQUENCE [LARGE SCALE GENOMIC DNA]</scope>
    <source>
        <strain evidence="1 2">SA 807</strain>
    </source>
</reference>
<dbReference type="EMBL" id="KZ820162">
    <property type="protein sequence ID" value="PWN48664.1"/>
    <property type="molecule type" value="Genomic_DNA"/>
</dbReference>